<dbReference type="AlphaFoldDB" id="A0A9P4PRS4"/>
<name>A0A9P4PRS4_9PLEO</name>
<evidence type="ECO:0000313" key="7">
    <source>
        <dbReference type="EMBL" id="KAF2449012.1"/>
    </source>
</evidence>
<evidence type="ECO:0000313" key="8">
    <source>
        <dbReference type="Proteomes" id="UP000799764"/>
    </source>
</evidence>
<accession>A0A9P4PRS4</accession>
<dbReference type="GO" id="GO:0016020">
    <property type="term" value="C:membrane"/>
    <property type="evidence" value="ECO:0007669"/>
    <property type="project" value="UniProtKB-SubCell"/>
</dbReference>
<evidence type="ECO:0000256" key="6">
    <source>
        <dbReference type="SAM" id="Phobius"/>
    </source>
</evidence>
<feature type="compositionally biased region" description="Low complexity" evidence="5">
    <location>
        <begin position="172"/>
        <end position="191"/>
    </location>
</feature>
<dbReference type="EMBL" id="MU001495">
    <property type="protein sequence ID" value="KAF2449012.1"/>
    <property type="molecule type" value="Genomic_DNA"/>
</dbReference>
<protein>
    <recommendedName>
        <fullName evidence="9">Ricin B lectin domain-containing protein</fullName>
    </recommendedName>
</protein>
<dbReference type="GO" id="GO:0071944">
    <property type="term" value="C:cell periphery"/>
    <property type="evidence" value="ECO:0007669"/>
    <property type="project" value="UniProtKB-ARBA"/>
</dbReference>
<evidence type="ECO:0008006" key="9">
    <source>
        <dbReference type="Google" id="ProtNLM"/>
    </source>
</evidence>
<dbReference type="Proteomes" id="UP000799764">
    <property type="component" value="Unassembled WGS sequence"/>
</dbReference>
<sequence length="290" mass="31953">MANFDRNQWYHIYYNKNNETAFMGGELHNRTAQAGTTFFQTFDPKEPAHHWQFYRVEDSKFYLLRTMASGAEGFLGTRYSETEDTPGKTVPYMIRGNVSDDSIYWNVGTFPDGTFFLSNKANKTTYHLTRKANALGAMTSKTDASLDLPGQHFSFDTMSAIDDENFSTVSLPSTTATATSSSTPTASPGAPNDSSSGLSPGAKAGIGIGVALIALILLVVAGLFFWRRHRKNRGATQSGDLGERNVESVVTVPYEMPQNEVIKYEAYGTPTAELQSERRPAELPAEVPRK</sequence>
<proteinExistence type="predicted"/>
<gene>
    <name evidence="7" type="ORF">P171DRAFT_222790</name>
</gene>
<dbReference type="OrthoDB" id="4158815at2759"/>
<keyword evidence="4 6" id="KW-0472">Membrane</keyword>
<evidence type="ECO:0000256" key="1">
    <source>
        <dbReference type="ARBA" id="ARBA00004167"/>
    </source>
</evidence>
<keyword evidence="3 6" id="KW-1133">Transmembrane helix</keyword>
<feature type="region of interest" description="Disordered" evidence="5">
    <location>
        <begin position="172"/>
        <end position="197"/>
    </location>
</feature>
<reference evidence="7" key="1">
    <citation type="journal article" date="2020" name="Stud. Mycol.">
        <title>101 Dothideomycetes genomes: a test case for predicting lifestyles and emergence of pathogens.</title>
        <authorList>
            <person name="Haridas S."/>
            <person name="Albert R."/>
            <person name="Binder M."/>
            <person name="Bloem J."/>
            <person name="Labutti K."/>
            <person name="Salamov A."/>
            <person name="Andreopoulos B."/>
            <person name="Baker S."/>
            <person name="Barry K."/>
            <person name="Bills G."/>
            <person name="Bluhm B."/>
            <person name="Cannon C."/>
            <person name="Castanera R."/>
            <person name="Culley D."/>
            <person name="Daum C."/>
            <person name="Ezra D."/>
            <person name="Gonzalez J."/>
            <person name="Henrissat B."/>
            <person name="Kuo A."/>
            <person name="Liang C."/>
            <person name="Lipzen A."/>
            <person name="Lutzoni F."/>
            <person name="Magnuson J."/>
            <person name="Mondo S."/>
            <person name="Nolan M."/>
            <person name="Ohm R."/>
            <person name="Pangilinan J."/>
            <person name="Park H.-J."/>
            <person name="Ramirez L."/>
            <person name="Alfaro M."/>
            <person name="Sun H."/>
            <person name="Tritt A."/>
            <person name="Yoshinaga Y."/>
            <person name="Zwiers L.-H."/>
            <person name="Turgeon B."/>
            <person name="Goodwin S."/>
            <person name="Spatafora J."/>
            <person name="Crous P."/>
            <person name="Grigoriev I."/>
        </authorList>
    </citation>
    <scope>NUCLEOTIDE SEQUENCE</scope>
    <source>
        <strain evidence="7">CBS 690.94</strain>
    </source>
</reference>
<evidence type="ECO:0000256" key="4">
    <source>
        <dbReference type="ARBA" id="ARBA00023136"/>
    </source>
</evidence>
<evidence type="ECO:0000256" key="2">
    <source>
        <dbReference type="ARBA" id="ARBA00022692"/>
    </source>
</evidence>
<comment type="subcellular location">
    <subcellularLocation>
        <location evidence="1">Membrane</location>
        <topology evidence="1">Single-pass membrane protein</topology>
    </subcellularLocation>
</comment>
<organism evidence="7 8">
    <name type="scientific">Karstenula rhodostoma CBS 690.94</name>
    <dbReference type="NCBI Taxonomy" id="1392251"/>
    <lineage>
        <taxon>Eukaryota</taxon>
        <taxon>Fungi</taxon>
        <taxon>Dikarya</taxon>
        <taxon>Ascomycota</taxon>
        <taxon>Pezizomycotina</taxon>
        <taxon>Dothideomycetes</taxon>
        <taxon>Pleosporomycetidae</taxon>
        <taxon>Pleosporales</taxon>
        <taxon>Massarineae</taxon>
        <taxon>Didymosphaeriaceae</taxon>
        <taxon>Karstenula</taxon>
    </lineage>
</organism>
<evidence type="ECO:0000256" key="5">
    <source>
        <dbReference type="SAM" id="MobiDB-lite"/>
    </source>
</evidence>
<dbReference type="PANTHER" id="PTHR15549">
    <property type="entry name" value="PAIRED IMMUNOGLOBULIN-LIKE TYPE 2 RECEPTOR"/>
    <property type="match status" value="1"/>
</dbReference>
<dbReference type="InterPro" id="IPR051694">
    <property type="entry name" value="Immunoregulatory_rcpt-like"/>
</dbReference>
<feature type="transmembrane region" description="Helical" evidence="6">
    <location>
        <begin position="204"/>
        <end position="226"/>
    </location>
</feature>
<keyword evidence="8" id="KW-1185">Reference proteome</keyword>
<evidence type="ECO:0000256" key="3">
    <source>
        <dbReference type="ARBA" id="ARBA00022989"/>
    </source>
</evidence>
<keyword evidence="2 6" id="KW-0812">Transmembrane</keyword>
<comment type="caution">
    <text evidence="7">The sequence shown here is derived from an EMBL/GenBank/DDBJ whole genome shotgun (WGS) entry which is preliminary data.</text>
</comment>